<proteinExistence type="inferred from homology"/>
<dbReference type="InterPro" id="IPR001667">
    <property type="entry name" value="DDH_dom"/>
</dbReference>
<evidence type="ECO:0000313" key="9">
    <source>
        <dbReference type="EMBL" id="MBC2398450.1"/>
    </source>
</evidence>
<dbReference type="GO" id="GO:0006310">
    <property type="term" value="P:DNA recombination"/>
    <property type="evidence" value="ECO:0007669"/>
    <property type="project" value="InterPro"/>
</dbReference>
<evidence type="ECO:0000256" key="1">
    <source>
        <dbReference type="ARBA" id="ARBA00005915"/>
    </source>
</evidence>
<evidence type="ECO:0000259" key="8">
    <source>
        <dbReference type="Pfam" id="PF17768"/>
    </source>
</evidence>
<feature type="domain" description="RecJ OB" evidence="8">
    <location>
        <begin position="461"/>
        <end position="584"/>
    </location>
</feature>
<evidence type="ECO:0000313" key="10">
    <source>
        <dbReference type="Proteomes" id="UP000563151"/>
    </source>
</evidence>
<dbReference type="Gene3D" id="3.90.1640.30">
    <property type="match status" value="1"/>
</dbReference>
<dbReference type="Gene3D" id="3.10.310.30">
    <property type="match status" value="1"/>
</dbReference>
<evidence type="ECO:0000259" key="6">
    <source>
        <dbReference type="Pfam" id="PF01368"/>
    </source>
</evidence>
<dbReference type="Proteomes" id="UP000563151">
    <property type="component" value="Unassembled WGS sequence"/>
</dbReference>
<dbReference type="Pfam" id="PF01368">
    <property type="entry name" value="DHH"/>
    <property type="match status" value="1"/>
</dbReference>
<dbReference type="Pfam" id="PF17768">
    <property type="entry name" value="RecJ_OB"/>
    <property type="match status" value="1"/>
</dbReference>
<accession>A0A923ED74</accession>
<keyword evidence="4" id="KW-0378">Hydrolase</keyword>
<reference evidence="9 10" key="1">
    <citation type="submission" date="2020-04" db="EMBL/GenBank/DDBJ databases">
        <title>Genomic insights into acetone-butanol-ethanol (ABE) fermentation by sequencing solventogenic clostridia strains.</title>
        <authorList>
            <person name="Brown S."/>
        </authorList>
    </citation>
    <scope>NUCLEOTIDE SEQUENCE [LARGE SCALE GENOMIC DNA]</scope>
    <source>
        <strain evidence="9 10">DJ011</strain>
    </source>
</reference>
<dbReference type="Pfam" id="PF02272">
    <property type="entry name" value="DHHA1"/>
    <property type="match status" value="1"/>
</dbReference>
<dbReference type="InterPro" id="IPR004610">
    <property type="entry name" value="RecJ"/>
</dbReference>
<dbReference type="SUPFAM" id="SSF64182">
    <property type="entry name" value="DHH phosphoesterases"/>
    <property type="match status" value="1"/>
</dbReference>
<evidence type="ECO:0000256" key="3">
    <source>
        <dbReference type="ARBA" id="ARBA00022722"/>
    </source>
</evidence>
<dbReference type="InterPro" id="IPR051673">
    <property type="entry name" value="SSDNA_exonuclease_RecJ"/>
</dbReference>
<dbReference type="EMBL" id="JAAZWO010000014">
    <property type="protein sequence ID" value="MBC2398450.1"/>
    <property type="molecule type" value="Genomic_DNA"/>
</dbReference>
<keyword evidence="3" id="KW-0540">Nuclease</keyword>
<keyword evidence="10" id="KW-1185">Reference proteome</keyword>
<gene>
    <name evidence="9" type="primary">recJ</name>
    <name evidence="9" type="ORF">HGG79_11805</name>
</gene>
<dbReference type="PANTHER" id="PTHR30255">
    <property type="entry name" value="SINGLE-STRANDED-DNA-SPECIFIC EXONUCLEASE RECJ"/>
    <property type="match status" value="1"/>
</dbReference>
<dbReference type="NCBIfam" id="TIGR00644">
    <property type="entry name" value="recJ"/>
    <property type="match status" value="1"/>
</dbReference>
<organism evidence="9 10">
    <name type="scientific">Clostridium tetanomorphum</name>
    <dbReference type="NCBI Taxonomy" id="1553"/>
    <lineage>
        <taxon>Bacteria</taxon>
        <taxon>Bacillati</taxon>
        <taxon>Bacillota</taxon>
        <taxon>Clostridia</taxon>
        <taxon>Eubacteriales</taxon>
        <taxon>Clostridiaceae</taxon>
        <taxon>Clostridium</taxon>
    </lineage>
</organism>
<dbReference type="PANTHER" id="PTHR30255:SF2">
    <property type="entry name" value="SINGLE-STRANDED-DNA-SPECIFIC EXONUCLEASE RECJ"/>
    <property type="match status" value="1"/>
</dbReference>
<dbReference type="InterPro" id="IPR041122">
    <property type="entry name" value="RecJ_OB"/>
</dbReference>
<sequence>MKARWMIKCTKDNIKELAHRTGVDPIIINVLINRGIRTPQDIDRFIKASLKDLYSPFLMKDIDIAIDIIRDAIEKGEKIAIYGDYDADGVTSTVILCKALKRCNANFIYHIPNRECEGYGMNSERIKSLKGEGVEVILSCDNGISAIEQVNLAKKLNMKVVITDHHELSFKENDNEREYILPSADAIINPKRKDCNYPFKMLCGAGIALKFVQALYSVMNIDEDELYELLQYAAIGTICDVVDLVDENRIIAKNGLRLLRNTNNLGLKALIKETGIEEKSINSYHIGFIIGPCINATGRLETAKLSVQLLLTEDLEEANTLASKLHSLNTERQEMTTKSVESIEEIIESTPLKNDKVFVIYKEDIHESIAGIVAGKIKEKYNVPTIVITKGKDMPKGSARSIDGYNMFEELLKFKDLLDKFGGHPMAAGLSLKEENIPKLRKALNEQCKLTPDDMKPKISIDKRLNLAQVSIDLVKRLEILEPFGKGNSSPLFAEKNVLINRINLLGKDKNTLKFALKINNGLNKIDGICFGRGQEFLEELKEIYGENYVNILNNPYNIKMDFIFCPCINDYNGHVSSQIKIVDYRFSNNQ</sequence>
<evidence type="ECO:0000256" key="2">
    <source>
        <dbReference type="ARBA" id="ARBA00019841"/>
    </source>
</evidence>
<dbReference type="GO" id="GO:0006281">
    <property type="term" value="P:DNA repair"/>
    <property type="evidence" value="ECO:0007669"/>
    <property type="project" value="InterPro"/>
</dbReference>
<dbReference type="GO" id="GO:0003676">
    <property type="term" value="F:nucleic acid binding"/>
    <property type="evidence" value="ECO:0007669"/>
    <property type="project" value="InterPro"/>
</dbReference>
<dbReference type="GO" id="GO:0008409">
    <property type="term" value="F:5'-3' exonuclease activity"/>
    <property type="evidence" value="ECO:0007669"/>
    <property type="project" value="InterPro"/>
</dbReference>
<protein>
    <recommendedName>
        <fullName evidence="2">Single-stranded-DNA-specific exonuclease RecJ</fullName>
    </recommendedName>
</protein>
<dbReference type="AlphaFoldDB" id="A0A923ED74"/>
<evidence type="ECO:0000256" key="4">
    <source>
        <dbReference type="ARBA" id="ARBA00022801"/>
    </source>
</evidence>
<name>A0A923ED74_CLOTT</name>
<keyword evidence="5 9" id="KW-0269">Exonuclease</keyword>
<comment type="similarity">
    <text evidence="1">Belongs to the RecJ family.</text>
</comment>
<evidence type="ECO:0000259" key="7">
    <source>
        <dbReference type="Pfam" id="PF02272"/>
    </source>
</evidence>
<feature type="domain" description="DDH" evidence="6">
    <location>
        <begin position="78"/>
        <end position="237"/>
    </location>
</feature>
<dbReference type="InterPro" id="IPR003156">
    <property type="entry name" value="DHHA1_dom"/>
</dbReference>
<dbReference type="InterPro" id="IPR038763">
    <property type="entry name" value="DHH_sf"/>
</dbReference>
<evidence type="ECO:0000256" key="5">
    <source>
        <dbReference type="ARBA" id="ARBA00022839"/>
    </source>
</evidence>
<feature type="domain" description="DHHA1" evidence="7">
    <location>
        <begin position="354"/>
        <end position="449"/>
    </location>
</feature>
<dbReference type="RefSeq" id="WP_035144785.1">
    <property type="nucleotide sequence ID" value="NZ_JAAZWO010000014.1"/>
</dbReference>
<comment type="caution">
    <text evidence="9">The sequence shown here is derived from an EMBL/GenBank/DDBJ whole genome shotgun (WGS) entry which is preliminary data.</text>
</comment>